<comment type="caution">
    <text evidence="1">The sequence shown here is derived from an EMBL/GenBank/DDBJ whole genome shotgun (WGS) entry which is preliminary data.</text>
</comment>
<evidence type="ECO:0000313" key="1">
    <source>
        <dbReference type="EMBL" id="RZQ52918.1"/>
    </source>
</evidence>
<evidence type="ECO:0000313" key="2">
    <source>
        <dbReference type="Proteomes" id="UP000291338"/>
    </source>
</evidence>
<dbReference type="InterPro" id="IPR011989">
    <property type="entry name" value="ARM-like"/>
</dbReference>
<proteinExistence type="predicted"/>
<sequence length="458" mass="51971">MIVNSIQALLNRLQAIFFKNSNEEETVTFEQLVALSKHWDGYKRENAVLRLGMLGNPLAIPYLLSRANDWVPQVREATFKSLTRLVTNENIDVLIECLPQIYHLRNCGRANHDKLISVIEMLLLESRNKTKLVKNINNPNSYVARLCLKLAIENEVAEVSKLLEVSFSSRDVLVRVNAYNWAEQKYPIELEKHHTRLLRDSFMPIRKEALRQSLLGSDAIKLAESSLLDRHSSIRELALKFYLENGGNAVAFYRLNLTEGSKAKAAVWGLGFLNSYDALDEIKSLFESGAPSIRKQALNSLLKLDSQNSESYLFNGLTDSSPSVSKEAARLIVKNRLPLCANKLLQIIEESEYTHTIFACVALSHQINKWERVVFLLSMLINEQALSVLTEEQVEAELGIWNGDYNRSFSQPTEQQIAQIEALVGSPRVNRVSRQFDSLIHAVKSMGIDKPILSREEF</sequence>
<organism evidence="1 2">
    <name type="scientific">Pseudoalteromonas phenolica</name>
    <dbReference type="NCBI Taxonomy" id="161398"/>
    <lineage>
        <taxon>Bacteria</taxon>
        <taxon>Pseudomonadati</taxon>
        <taxon>Pseudomonadota</taxon>
        <taxon>Gammaproteobacteria</taxon>
        <taxon>Alteromonadales</taxon>
        <taxon>Pseudoalteromonadaceae</taxon>
        <taxon>Pseudoalteromonas</taxon>
    </lineage>
</organism>
<dbReference type="InterPro" id="IPR016024">
    <property type="entry name" value="ARM-type_fold"/>
</dbReference>
<accession>A0A4V2EJN0</accession>
<dbReference type="SUPFAM" id="SSF48371">
    <property type="entry name" value="ARM repeat"/>
    <property type="match status" value="1"/>
</dbReference>
<reference evidence="1 2" key="1">
    <citation type="submission" date="2018-01" db="EMBL/GenBank/DDBJ databases">
        <title>Co-occurrence of chitin degradation, pigmentation and bioactivity in marine Pseudoalteromonas.</title>
        <authorList>
            <person name="Paulsen S."/>
            <person name="Gram L."/>
            <person name="Machado H."/>
        </authorList>
    </citation>
    <scope>NUCLEOTIDE SEQUENCE [LARGE SCALE GENOMIC DNA]</scope>
    <source>
        <strain evidence="1 2">S3898</strain>
    </source>
</reference>
<protein>
    <recommendedName>
        <fullName evidence="3">HEAT repeat domain-containing protein</fullName>
    </recommendedName>
</protein>
<dbReference type="Proteomes" id="UP000291338">
    <property type="component" value="Unassembled WGS sequence"/>
</dbReference>
<dbReference type="AlphaFoldDB" id="A0A4V2EJN0"/>
<dbReference type="EMBL" id="PPSX01000040">
    <property type="protein sequence ID" value="RZQ52918.1"/>
    <property type="molecule type" value="Genomic_DNA"/>
</dbReference>
<evidence type="ECO:0008006" key="3">
    <source>
        <dbReference type="Google" id="ProtNLM"/>
    </source>
</evidence>
<dbReference type="Gene3D" id="1.25.10.10">
    <property type="entry name" value="Leucine-rich Repeat Variant"/>
    <property type="match status" value="2"/>
</dbReference>
<name>A0A4V2EJN0_9GAMM</name>
<gene>
    <name evidence="1" type="ORF">C1E23_11675</name>
</gene>